<comment type="caution">
    <text evidence="2">The sequence shown here is derived from an EMBL/GenBank/DDBJ whole genome shotgun (WGS) entry which is preliminary data.</text>
</comment>
<evidence type="ECO:0000313" key="2">
    <source>
        <dbReference type="EMBL" id="CDQ41474.1"/>
    </source>
</evidence>
<sequence>MELGTTLRRMRRNAGYSQEFFSEKMHMSRSNISKLESNKLDIRGRDLIRWAQETNSQDILIALVCNVDVASAGQMIADTLQSVGTILLGGLI</sequence>
<dbReference type="SMART" id="SM00530">
    <property type="entry name" value="HTH_XRE"/>
    <property type="match status" value="1"/>
</dbReference>
<dbReference type="Proteomes" id="UP000028875">
    <property type="component" value="Unassembled WGS sequence"/>
</dbReference>
<dbReference type="RefSeq" id="WP_021292618.1">
    <property type="nucleotide sequence ID" value="NZ_BNER01000005.1"/>
</dbReference>
<dbReference type="CDD" id="cd00093">
    <property type="entry name" value="HTH_XRE"/>
    <property type="match status" value="1"/>
</dbReference>
<name>A0A024QG73_9BACI</name>
<dbReference type="STRING" id="1462526.BN990_03847"/>
<dbReference type="OrthoDB" id="2381879at2"/>
<dbReference type="eggNOG" id="ENOG5031CYD">
    <property type="taxonomic scope" value="Bacteria"/>
</dbReference>
<reference evidence="2 3" key="1">
    <citation type="submission" date="2014-03" db="EMBL/GenBank/DDBJ databases">
        <authorList>
            <person name="Urmite Genomes U."/>
        </authorList>
    </citation>
    <scope>NUCLEOTIDE SEQUENCE [LARGE SCALE GENOMIC DNA]</scope>
    <source>
        <strain evidence="2 3">Vm-5</strain>
    </source>
</reference>
<dbReference type="Gene3D" id="1.10.260.40">
    <property type="entry name" value="lambda repressor-like DNA-binding domains"/>
    <property type="match status" value="1"/>
</dbReference>
<dbReference type="PROSITE" id="PS50943">
    <property type="entry name" value="HTH_CROC1"/>
    <property type="match status" value="1"/>
</dbReference>
<dbReference type="AlphaFoldDB" id="A0A024QG73"/>
<evidence type="ECO:0000313" key="3">
    <source>
        <dbReference type="Proteomes" id="UP000028875"/>
    </source>
</evidence>
<feature type="domain" description="HTH cro/C1-type" evidence="1">
    <location>
        <begin position="7"/>
        <end position="60"/>
    </location>
</feature>
<reference evidence="3" key="2">
    <citation type="submission" date="2014-05" db="EMBL/GenBank/DDBJ databases">
        <title>Draft genome sequence of Virgibacillus massiliensis Vm-5.</title>
        <authorList>
            <person name="Khelaifia S."/>
            <person name="Croce O."/>
            <person name="Lagier J.C."/>
            <person name="Raoult D."/>
        </authorList>
    </citation>
    <scope>NUCLEOTIDE SEQUENCE [LARGE SCALE GENOMIC DNA]</scope>
    <source>
        <strain evidence="3">Vm-5</strain>
    </source>
</reference>
<accession>A0A024QG73</accession>
<dbReference type="GO" id="GO:0003677">
    <property type="term" value="F:DNA binding"/>
    <property type="evidence" value="ECO:0007669"/>
    <property type="project" value="InterPro"/>
</dbReference>
<evidence type="ECO:0000259" key="1">
    <source>
        <dbReference type="PROSITE" id="PS50943"/>
    </source>
</evidence>
<protein>
    <submittedName>
        <fullName evidence="2">Helix-turn-helix</fullName>
    </submittedName>
</protein>
<proteinExistence type="predicted"/>
<organism evidence="2 3">
    <name type="scientific">Virgibacillus massiliensis</name>
    <dbReference type="NCBI Taxonomy" id="1462526"/>
    <lineage>
        <taxon>Bacteria</taxon>
        <taxon>Bacillati</taxon>
        <taxon>Bacillota</taxon>
        <taxon>Bacilli</taxon>
        <taxon>Bacillales</taxon>
        <taxon>Bacillaceae</taxon>
        <taxon>Virgibacillus</taxon>
    </lineage>
</organism>
<gene>
    <name evidence="2" type="ORF">BN990_03847</name>
</gene>
<dbReference type="InterPro" id="IPR010982">
    <property type="entry name" value="Lambda_DNA-bd_dom_sf"/>
</dbReference>
<dbReference type="EMBL" id="CCDP010000003">
    <property type="protein sequence ID" value="CDQ41474.1"/>
    <property type="molecule type" value="Genomic_DNA"/>
</dbReference>
<dbReference type="Pfam" id="PF01381">
    <property type="entry name" value="HTH_3"/>
    <property type="match status" value="1"/>
</dbReference>
<dbReference type="InterPro" id="IPR001387">
    <property type="entry name" value="Cro/C1-type_HTH"/>
</dbReference>
<keyword evidence="3" id="KW-1185">Reference proteome</keyword>
<dbReference type="SUPFAM" id="SSF47413">
    <property type="entry name" value="lambda repressor-like DNA-binding domains"/>
    <property type="match status" value="1"/>
</dbReference>